<reference evidence="1 2" key="1">
    <citation type="journal article" date="2016" name="Nat. Commun.">
        <title>Thousands of microbial genomes shed light on interconnected biogeochemical processes in an aquifer system.</title>
        <authorList>
            <person name="Anantharaman K."/>
            <person name="Brown C.T."/>
            <person name="Hug L.A."/>
            <person name="Sharon I."/>
            <person name="Castelle C.J."/>
            <person name="Probst A.J."/>
            <person name="Thomas B.C."/>
            <person name="Singh A."/>
            <person name="Wilkins M.J."/>
            <person name="Karaoz U."/>
            <person name="Brodie E.L."/>
            <person name="Williams K.H."/>
            <person name="Hubbard S.S."/>
            <person name="Banfield J.F."/>
        </authorList>
    </citation>
    <scope>NUCLEOTIDE SEQUENCE [LARGE SCALE GENOMIC DNA]</scope>
</reference>
<evidence type="ECO:0008006" key="3">
    <source>
        <dbReference type="Google" id="ProtNLM"/>
    </source>
</evidence>
<sequence length="371" mass="42066">MKAEIYVPAVAESLADLKVSFELLEPARRKCIQTGLMLIIRPAGLSAEKIQLQLDNLDYFLGKPIPDRPMVFGMHPNMPLSGSERLNFLTNPNWSEEYVRRGIEMMAKLPSELTPASGKAISLHLNTLVALEAWAANEPHWEKAFEGVLERIKGLVAFGADHGVRIAIETTPIPEFGDTPRNDRSLLNNGGGGYWPDLINPWPLLFWRGEIEKLREAGANLTIDICHSYIALRTILEIEKYTSKKQESFLARYGLYASDLEHAREAMEFASLVLEHTKPGDIWHVNDARGFYKSPELFGEESFFEEGVQLFEGDIPENDLMILIREGLRKRIKFVLEVHETDFTNRPNTKMSLERVLGLFEATEDDLAITR</sequence>
<evidence type="ECO:0000313" key="1">
    <source>
        <dbReference type="EMBL" id="OGN40965.1"/>
    </source>
</evidence>
<organism evidence="1 2">
    <name type="scientific">Candidatus Yanofskybacteria bacterium RIFOXYD1_FULL_42_10</name>
    <dbReference type="NCBI Taxonomy" id="1802718"/>
    <lineage>
        <taxon>Bacteria</taxon>
        <taxon>Candidatus Yanofskyibacteriota</taxon>
    </lineage>
</organism>
<dbReference type="Gene3D" id="3.20.20.150">
    <property type="entry name" value="Divalent-metal-dependent TIM barrel enzymes"/>
    <property type="match status" value="1"/>
</dbReference>
<name>A0A1F8HTP3_9BACT</name>
<evidence type="ECO:0000313" key="2">
    <source>
        <dbReference type="Proteomes" id="UP000178043"/>
    </source>
</evidence>
<dbReference type="EMBL" id="MGLG01000036">
    <property type="protein sequence ID" value="OGN40965.1"/>
    <property type="molecule type" value="Genomic_DNA"/>
</dbReference>
<protein>
    <recommendedName>
        <fullName evidence="3">Xylose isomerase-like TIM barrel domain-containing protein</fullName>
    </recommendedName>
</protein>
<comment type="caution">
    <text evidence="1">The sequence shown here is derived from an EMBL/GenBank/DDBJ whole genome shotgun (WGS) entry which is preliminary data.</text>
</comment>
<accession>A0A1F8HTP3</accession>
<dbReference type="Proteomes" id="UP000178043">
    <property type="component" value="Unassembled WGS sequence"/>
</dbReference>
<proteinExistence type="predicted"/>
<dbReference type="AlphaFoldDB" id="A0A1F8HTP3"/>
<gene>
    <name evidence="1" type="ORF">A2606_02300</name>
</gene>